<dbReference type="Proteomes" id="UP001187192">
    <property type="component" value="Unassembled WGS sequence"/>
</dbReference>
<comment type="caution">
    <text evidence="10">The sequence shown here is derived from an EMBL/GenBank/DDBJ whole genome shotgun (WGS) entry which is preliminary data.</text>
</comment>
<sequence>MAIATKEASTLAPSAAAAGQRSPWHSPVPYLFGGLAAMLGLIAFALLILACSYWRLTGQMETERSEGESRDIESGGAEKDEASESGDKSLKVYEEKILVIMAGDENPTFLATPVCAQVSSFGDANGKMVENRGGEKGEKENSDEKVKKEEVVVVVSDDHDHHHHHPDHQASDHAENVVQGHSEETQEPNQ</sequence>
<evidence type="ECO:0000313" key="11">
    <source>
        <dbReference type="Proteomes" id="UP001187192"/>
    </source>
</evidence>
<feature type="compositionally biased region" description="Basic and acidic residues" evidence="8">
    <location>
        <begin position="129"/>
        <end position="160"/>
    </location>
</feature>
<evidence type="ECO:0000256" key="1">
    <source>
        <dbReference type="ARBA" id="ARBA00004167"/>
    </source>
</evidence>
<evidence type="ECO:0000256" key="7">
    <source>
        <dbReference type="ARBA" id="ARBA00023136"/>
    </source>
</evidence>
<evidence type="ECO:0000256" key="3">
    <source>
        <dbReference type="ARBA" id="ARBA00022448"/>
    </source>
</evidence>
<feature type="region of interest" description="Disordered" evidence="8">
    <location>
        <begin position="124"/>
        <end position="190"/>
    </location>
</feature>
<keyword evidence="7 9" id="KW-0472">Membrane</keyword>
<proteinExistence type="inferred from homology"/>
<evidence type="ECO:0000256" key="5">
    <source>
        <dbReference type="ARBA" id="ARBA00022970"/>
    </source>
</evidence>
<keyword evidence="11" id="KW-1185">Reference proteome</keyword>
<protein>
    <submittedName>
        <fullName evidence="10">Uncharacterized protein</fullName>
    </submittedName>
</protein>
<evidence type="ECO:0000256" key="8">
    <source>
        <dbReference type="SAM" id="MobiDB-lite"/>
    </source>
</evidence>
<dbReference type="GO" id="GO:0016020">
    <property type="term" value="C:membrane"/>
    <property type="evidence" value="ECO:0007669"/>
    <property type="project" value="UniProtKB-SubCell"/>
</dbReference>
<feature type="transmembrane region" description="Helical" evidence="9">
    <location>
        <begin position="30"/>
        <end position="54"/>
    </location>
</feature>
<evidence type="ECO:0000256" key="6">
    <source>
        <dbReference type="ARBA" id="ARBA00022989"/>
    </source>
</evidence>
<keyword evidence="4 9" id="KW-0812">Transmembrane</keyword>
<dbReference type="Gramene" id="FCD_00034195-RA">
    <property type="protein sequence ID" value="FCD_00034195-RA:cds"/>
    <property type="gene ID" value="FCD_00034195"/>
</dbReference>
<evidence type="ECO:0000256" key="2">
    <source>
        <dbReference type="ARBA" id="ARBA00009977"/>
    </source>
</evidence>
<keyword evidence="3" id="KW-0813">Transport</keyword>
<keyword evidence="6 9" id="KW-1133">Transmembrane helix</keyword>
<comment type="similarity">
    <text evidence="2">Belongs to the GLUTAMINE DUMPER 1 (TC 9.B.60) family.</text>
</comment>
<dbReference type="AlphaFoldDB" id="A0AA88D8E8"/>
<dbReference type="InterPro" id="IPR040359">
    <property type="entry name" value="GDU"/>
</dbReference>
<feature type="region of interest" description="Disordered" evidence="8">
    <location>
        <begin position="62"/>
        <end position="88"/>
    </location>
</feature>
<keyword evidence="5" id="KW-0029">Amino-acid transport</keyword>
<reference evidence="10" key="1">
    <citation type="submission" date="2023-07" db="EMBL/GenBank/DDBJ databases">
        <title>draft genome sequence of fig (Ficus carica).</title>
        <authorList>
            <person name="Takahashi T."/>
            <person name="Nishimura K."/>
        </authorList>
    </citation>
    <scope>NUCLEOTIDE SEQUENCE</scope>
</reference>
<gene>
    <name evidence="10" type="ORF">TIFTF001_014792</name>
</gene>
<accession>A0AA88D8E8</accession>
<comment type="subcellular location">
    <subcellularLocation>
        <location evidence="1">Membrane</location>
        <topology evidence="1">Single-pass membrane protein</topology>
    </subcellularLocation>
</comment>
<dbReference type="EMBL" id="BTGU01000020">
    <property type="protein sequence ID" value="GMN45597.1"/>
    <property type="molecule type" value="Genomic_DNA"/>
</dbReference>
<evidence type="ECO:0000313" key="10">
    <source>
        <dbReference type="EMBL" id="GMN45597.1"/>
    </source>
</evidence>
<dbReference type="PANTHER" id="PTHR33228:SF49">
    <property type="entry name" value="PROTEIN GLUTAMINE DUMPER 5"/>
    <property type="match status" value="1"/>
</dbReference>
<name>A0AA88D8E8_FICCA</name>
<evidence type="ECO:0000256" key="4">
    <source>
        <dbReference type="ARBA" id="ARBA00022692"/>
    </source>
</evidence>
<organism evidence="10 11">
    <name type="scientific">Ficus carica</name>
    <name type="common">Common fig</name>
    <dbReference type="NCBI Taxonomy" id="3494"/>
    <lineage>
        <taxon>Eukaryota</taxon>
        <taxon>Viridiplantae</taxon>
        <taxon>Streptophyta</taxon>
        <taxon>Embryophyta</taxon>
        <taxon>Tracheophyta</taxon>
        <taxon>Spermatophyta</taxon>
        <taxon>Magnoliopsida</taxon>
        <taxon>eudicotyledons</taxon>
        <taxon>Gunneridae</taxon>
        <taxon>Pentapetalae</taxon>
        <taxon>rosids</taxon>
        <taxon>fabids</taxon>
        <taxon>Rosales</taxon>
        <taxon>Moraceae</taxon>
        <taxon>Ficeae</taxon>
        <taxon>Ficus</taxon>
    </lineage>
</organism>
<dbReference type="GO" id="GO:0080143">
    <property type="term" value="P:regulation of amino acid export"/>
    <property type="evidence" value="ECO:0007669"/>
    <property type="project" value="InterPro"/>
</dbReference>
<dbReference type="GO" id="GO:0006865">
    <property type="term" value="P:amino acid transport"/>
    <property type="evidence" value="ECO:0007669"/>
    <property type="project" value="UniProtKB-KW"/>
</dbReference>
<dbReference type="PANTHER" id="PTHR33228">
    <property type="entry name" value="PROTEIN GLUTAMINE DUMPER 4-RELATED"/>
    <property type="match status" value="1"/>
</dbReference>
<evidence type="ECO:0000256" key="9">
    <source>
        <dbReference type="SAM" id="Phobius"/>
    </source>
</evidence>